<sequence>MDKLIWLHEDCLRATHNLFAAAPDTPAVFVWDDAYMSAMHFGLKRRVFIYETLCELPVDIYAGDTARVLESFCAAEIVTGKTPNPQLKAVMQELRGGGKVSAIADDPFVRMDSPPELRRFFKYWNKAKKHAFLYDGRP</sequence>
<protein>
    <submittedName>
        <fullName evidence="1">Uncharacterized protein</fullName>
    </submittedName>
</protein>
<proteinExistence type="predicted"/>
<comment type="caution">
    <text evidence="1">The sequence shown here is derived from an EMBL/GenBank/DDBJ whole genome shotgun (WGS) entry which is preliminary data.</text>
</comment>
<accession>A0A937HKZ9</accession>
<name>A0A937HKZ9_9PROT</name>
<organism evidence="1 2">
    <name type="scientific">PS1 clade bacterium</name>
    <dbReference type="NCBI Taxonomy" id="2175152"/>
    <lineage>
        <taxon>Bacteria</taxon>
        <taxon>Pseudomonadati</taxon>
        <taxon>Pseudomonadota</taxon>
        <taxon>Alphaproteobacteria</taxon>
        <taxon>PS1 clade</taxon>
    </lineage>
</organism>
<reference evidence="1" key="1">
    <citation type="submission" date="2020-10" db="EMBL/GenBank/DDBJ databases">
        <title>Microbiome of the Black Sea water column analyzed by genome centric metagenomics.</title>
        <authorList>
            <person name="Cabello-Yeves P.J."/>
            <person name="Callieri C."/>
            <person name="Picazo A."/>
            <person name="Mehrshad M."/>
            <person name="Haro-Moreno J.M."/>
            <person name="Roda-Garcia J."/>
            <person name="Dzembekova N."/>
            <person name="Slabakova V."/>
            <person name="Slabakova N."/>
            <person name="Moncheva S."/>
            <person name="Rodriguez-Valera F."/>
        </authorList>
    </citation>
    <scope>NUCLEOTIDE SEQUENCE</scope>
    <source>
        <strain evidence="1">BS307-5m-G5</strain>
    </source>
</reference>
<dbReference type="EMBL" id="JADHOK010000096">
    <property type="protein sequence ID" value="MBL6762273.1"/>
    <property type="molecule type" value="Genomic_DNA"/>
</dbReference>
<evidence type="ECO:0000313" key="1">
    <source>
        <dbReference type="EMBL" id="MBL6762273.1"/>
    </source>
</evidence>
<gene>
    <name evidence="1" type="ORF">ISQ19_06215</name>
</gene>
<dbReference type="Proteomes" id="UP000785783">
    <property type="component" value="Unassembled WGS sequence"/>
</dbReference>
<dbReference type="AlphaFoldDB" id="A0A937HKZ9"/>
<evidence type="ECO:0000313" key="2">
    <source>
        <dbReference type="Proteomes" id="UP000785783"/>
    </source>
</evidence>
<dbReference type="InterPro" id="IPR036155">
    <property type="entry name" value="Crypto/Photolyase_N_sf"/>
</dbReference>
<dbReference type="SUPFAM" id="SSF52425">
    <property type="entry name" value="Cryptochrome/photolyase, N-terminal domain"/>
    <property type="match status" value="1"/>
</dbReference>